<proteinExistence type="predicted"/>
<gene>
    <name evidence="6" type="ORF">Q9315_24935</name>
</gene>
<protein>
    <submittedName>
        <fullName evidence="6">MFS transporter</fullName>
    </submittedName>
</protein>
<dbReference type="PANTHER" id="PTHR42910:SF1">
    <property type="entry name" value="MAJOR FACILITATOR SUPERFAMILY (MFS) PROFILE DOMAIN-CONTAINING PROTEIN"/>
    <property type="match status" value="1"/>
</dbReference>
<feature type="transmembrane region" description="Helical" evidence="4">
    <location>
        <begin position="351"/>
        <end position="371"/>
    </location>
</feature>
<feature type="transmembrane region" description="Helical" evidence="4">
    <location>
        <begin position="144"/>
        <end position="163"/>
    </location>
</feature>
<dbReference type="PROSITE" id="PS50850">
    <property type="entry name" value="MFS"/>
    <property type="match status" value="1"/>
</dbReference>
<keyword evidence="1 4" id="KW-0812">Transmembrane</keyword>
<keyword evidence="7" id="KW-1185">Reference proteome</keyword>
<dbReference type="InterPro" id="IPR020846">
    <property type="entry name" value="MFS_dom"/>
</dbReference>
<feature type="transmembrane region" description="Helical" evidence="4">
    <location>
        <begin position="111"/>
        <end position="137"/>
    </location>
</feature>
<feature type="transmembrane region" description="Helical" evidence="4">
    <location>
        <begin position="377"/>
        <end position="398"/>
    </location>
</feature>
<evidence type="ECO:0000256" key="2">
    <source>
        <dbReference type="ARBA" id="ARBA00022989"/>
    </source>
</evidence>
<dbReference type="InterPro" id="IPR011701">
    <property type="entry name" value="MFS"/>
</dbReference>
<dbReference type="SUPFAM" id="SSF103473">
    <property type="entry name" value="MFS general substrate transporter"/>
    <property type="match status" value="1"/>
</dbReference>
<dbReference type="CDD" id="cd17324">
    <property type="entry name" value="MFS_NepI_like"/>
    <property type="match status" value="1"/>
</dbReference>
<keyword evidence="6" id="KW-0614">Plasmid</keyword>
<organism evidence="6 7">
    <name type="scientific">Shinella oryzae</name>
    <dbReference type="NCBI Taxonomy" id="2871820"/>
    <lineage>
        <taxon>Bacteria</taxon>
        <taxon>Pseudomonadati</taxon>
        <taxon>Pseudomonadota</taxon>
        <taxon>Alphaproteobacteria</taxon>
        <taxon>Hyphomicrobiales</taxon>
        <taxon>Rhizobiaceae</taxon>
        <taxon>Shinella</taxon>
    </lineage>
</organism>
<accession>A0ABY9KCP0</accession>
<dbReference type="InterPro" id="IPR036259">
    <property type="entry name" value="MFS_trans_sf"/>
</dbReference>
<dbReference type="Proteomes" id="UP001225788">
    <property type="component" value="Plasmid unnamed1"/>
</dbReference>
<feature type="transmembrane region" description="Helical" evidence="4">
    <location>
        <begin position="20"/>
        <end position="39"/>
    </location>
</feature>
<dbReference type="PANTHER" id="PTHR42910">
    <property type="entry name" value="TRANSPORTER SCO4007-RELATED"/>
    <property type="match status" value="1"/>
</dbReference>
<feature type="transmembrane region" description="Helical" evidence="4">
    <location>
        <begin position="293"/>
        <end position="312"/>
    </location>
</feature>
<dbReference type="Pfam" id="PF07690">
    <property type="entry name" value="MFS_1"/>
    <property type="match status" value="1"/>
</dbReference>
<evidence type="ECO:0000313" key="6">
    <source>
        <dbReference type="EMBL" id="WLS05389.1"/>
    </source>
</evidence>
<feature type="transmembrane region" description="Helical" evidence="4">
    <location>
        <begin position="51"/>
        <end position="75"/>
    </location>
</feature>
<keyword evidence="3 4" id="KW-0472">Membrane</keyword>
<feature type="domain" description="Major facilitator superfamily (MFS) profile" evidence="5">
    <location>
        <begin position="21"/>
        <end position="404"/>
    </location>
</feature>
<dbReference type="EMBL" id="CP132315">
    <property type="protein sequence ID" value="WLS05389.1"/>
    <property type="molecule type" value="Genomic_DNA"/>
</dbReference>
<dbReference type="RefSeq" id="WP_306161846.1">
    <property type="nucleotide sequence ID" value="NZ_CP132315.1"/>
</dbReference>
<feature type="transmembrane region" description="Helical" evidence="4">
    <location>
        <begin position="223"/>
        <end position="248"/>
    </location>
</feature>
<evidence type="ECO:0000313" key="7">
    <source>
        <dbReference type="Proteomes" id="UP001225788"/>
    </source>
</evidence>
<dbReference type="Gene3D" id="1.20.1250.20">
    <property type="entry name" value="MFS general substrate transporter like domains"/>
    <property type="match status" value="1"/>
</dbReference>
<feature type="transmembrane region" description="Helical" evidence="4">
    <location>
        <begin position="260"/>
        <end position="281"/>
    </location>
</feature>
<keyword evidence="2 4" id="KW-1133">Transmembrane helix</keyword>
<evidence type="ECO:0000256" key="1">
    <source>
        <dbReference type="ARBA" id="ARBA00022692"/>
    </source>
</evidence>
<evidence type="ECO:0000256" key="3">
    <source>
        <dbReference type="ARBA" id="ARBA00023136"/>
    </source>
</evidence>
<feature type="transmembrane region" description="Helical" evidence="4">
    <location>
        <begin position="175"/>
        <end position="194"/>
    </location>
</feature>
<evidence type="ECO:0000256" key="4">
    <source>
        <dbReference type="SAM" id="Phobius"/>
    </source>
</evidence>
<reference evidence="6 7" key="1">
    <citation type="submission" date="2023-08" db="EMBL/GenBank/DDBJ databases">
        <title>Pathogen: clinical or host-associated sample.</title>
        <authorList>
            <person name="Hergert J."/>
            <person name="Casey R."/>
            <person name="Wagner J."/>
            <person name="Young E.L."/>
            <person name="Oakeson K.F."/>
        </authorList>
    </citation>
    <scope>NUCLEOTIDE SEQUENCE [LARGE SCALE GENOMIC DNA]</scope>
    <source>
        <strain evidence="6 7">UPHL-collab-2</strain>
        <plasmid evidence="6 7">unnamed1</plasmid>
    </source>
</reference>
<feature type="transmembrane region" description="Helical" evidence="4">
    <location>
        <begin position="87"/>
        <end position="105"/>
    </location>
</feature>
<name>A0ABY9KCP0_9HYPH</name>
<geneLocation type="plasmid" evidence="6 7">
    <name>unnamed1</name>
</geneLocation>
<sequence length="414" mass="43048">MDEKTTSDHTGTQTHGLSRAQTLALAAAAGVSVANIYYAQPLLDLIADDLGISPAVIGLIVMLTQVGYGLGLIFIVPIGDLYDRRKLIVVQGLLLTTALVMVATAGGKTVLLAAMTSVGLLAVLVQVLVAQGAALATPAQRGKVVGTVTSGIVAGILLARTFAGTVADLGGWRAVYLTSALVTLAMAVILMSVLPRQSLERNSETYLNSVLYIPGMFLREPALLFRGVLALLIFASFSTFWTALVLPLYMSPFSYSHTQIGLFGLVGLAGAIGATFAGRLADRGYSTWTTGTSLAVLLASWGLIALLPFSMLSLSIGVFLLDLAVQAVHVSNLSVVVALNPRKSGSLIGGYMVFYSVGSAIGAIATTATYARWGWAGVSVLGAAFSGIAVAVWIAGLLSTRPSRPVIIVECSRE</sequence>
<evidence type="ECO:0000259" key="5">
    <source>
        <dbReference type="PROSITE" id="PS50850"/>
    </source>
</evidence>